<evidence type="ECO:0000313" key="3">
    <source>
        <dbReference type="Proteomes" id="UP001610657"/>
    </source>
</evidence>
<sequence>MTADDQLQRMSNLRNQLHPKNEDAAIDYQNNNHNPKHQDTTHNDLPAPRSPDLKNKKHKTITKNPTLNKNKNTNNTKNTKNKKQQQTKKHNQPQKQPTPQTHQTPTKQPTNTKKKS</sequence>
<feature type="compositionally biased region" description="Basic residues" evidence="1">
    <location>
        <begin position="79"/>
        <end position="92"/>
    </location>
</feature>
<reference evidence="2 3" key="1">
    <citation type="submission" date="2023-08" db="EMBL/GenBank/DDBJ databases">
        <title>Genomic and mutational analysis of Pseudomonas syringae pv. tagetis EB037 pathogenicity on sunflower.</title>
        <authorList>
            <person name="Maul J.E."/>
        </authorList>
    </citation>
    <scope>NUCLEOTIDE SEQUENCE [LARGE SCALE GENOMIC DNA]</scope>
    <source>
        <strain evidence="2 3">EB037_T1</strain>
    </source>
</reference>
<feature type="non-terminal residue" evidence="2">
    <location>
        <position position="116"/>
    </location>
</feature>
<proteinExistence type="predicted"/>
<organism evidence="2 3">
    <name type="scientific">Pseudomonas syringae pv. tagetis</name>
    <dbReference type="NCBI Taxonomy" id="129140"/>
    <lineage>
        <taxon>Bacteria</taxon>
        <taxon>Pseudomonadati</taxon>
        <taxon>Pseudomonadota</taxon>
        <taxon>Gammaproteobacteria</taxon>
        <taxon>Pseudomonadales</taxon>
        <taxon>Pseudomonadaceae</taxon>
        <taxon>Pseudomonas</taxon>
    </lineage>
</organism>
<dbReference type="EMBL" id="JAVCQK010000139">
    <property type="protein sequence ID" value="MFH7518945.1"/>
    <property type="molecule type" value="Genomic_DNA"/>
</dbReference>
<name>A0ABW7NVK7_9PSED</name>
<keyword evidence="3" id="KW-1185">Reference proteome</keyword>
<accession>A0ABW7NVK7</accession>
<feature type="compositionally biased region" description="Low complexity" evidence="1">
    <location>
        <begin position="62"/>
        <end position="78"/>
    </location>
</feature>
<evidence type="ECO:0000313" key="2">
    <source>
        <dbReference type="EMBL" id="MFH7518945.1"/>
    </source>
</evidence>
<evidence type="ECO:0000256" key="1">
    <source>
        <dbReference type="SAM" id="MobiDB-lite"/>
    </source>
</evidence>
<comment type="caution">
    <text evidence="2">The sequence shown here is derived from an EMBL/GenBank/DDBJ whole genome shotgun (WGS) entry which is preliminary data.</text>
</comment>
<protein>
    <submittedName>
        <fullName evidence="2">Uncharacterized protein</fullName>
    </submittedName>
</protein>
<dbReference type="Proteomes" id="UP001610657">
    <property type="component" value="Unassembled WGS sequence"/>
</dbReference>
<gene>
    <name evidence="2" type="ORF">RA271_27870</name>
</gene>
<dbReference type="RefSeq" id="WP_395577748.1">
    <property type="nucleotide sequence ID" value="NZ_JAVCQK010000139.1"/>
</dbReference>
<feature type="compositionally biased region" description="Low complexity" evidence="1">
    <location>
        <begin position="93"/>
        <end position="116"/>
    </location>
</feature>
<feature type="region of interest" description="Disordered" evidence="1">
    <location>
        <begin position="1"/>
        <end position="116"/>
    </location>
</feature>